<protein>
    <recommendedName>
        <fullName evidence="3">PAS domain-containing protein</fullName>
    </recommendedName>
</protein>
<dbReference type="EMBL" id="NPEX01000028">
    <property type="protein sequence ID" value="RAI44968.1"/>
    <property type="molecule type" value="Genomic_DNA"/>
</dbReference>
<reference evidence="1 2" key="1">
    <citation type="submission" date="2017-07" db="EMBL/GenBank/DDBJ databases">
        <title>Draft Genome Sequences of Select Purple Nonsulfur Bacteria.</title>
        <authorList>
            <person name="Lasarre B."/>
            <person name="Mckinlay J.B."/>
        </authorList>
    </citation>
    <scope>NUCLEOTIDE SEQUENCE [LARGE SCALE GENOMIC DNA]</scope>
    <source>
        <strain evidence="1 2">DSM 5909</strain>
    </source>
</reference>
<dbReference type="Proteomes" id="UP000249130">
    <property type="component" value="Unassembled WGS sequence"/>
</dbReference>
<dbReference type="InterPro" id="IPR009922">
    <property type="entry name" value="DUF1457"/>
</dbReference>
<dbReference type="PIRSF" id="PIRSF031878">
    <property type="entry name" value="UCP031878"/>
    <property type="match status" value="1"/>
</dbReference>
<accession>A0A327LB51</accession>
<keyword evidence="2" id="KW-1185">Reference proteome</keyword>
<evidence type="ECO:0000313" key="2">
    <source>
        <dbReference type="Proteomes" id="UP000249130"/>
    </source>
</evidence>
<organism evidence="1 2">
    <name type="scientific">Rhodoplanes roseus</name>
    <dbReference type="NCBI Taxonomy" id="29409"/>
    <lineage>
        <taxon>Bacteria</taxon>
        <taxon>Pseudomonadati</taxon>
        <taxon>Pseudomonadota</taxon>
        <taxon>Alphaproteobacteria</taxon>
        <taxon>Hyphomicrobiales</taxon>
        <taxon>Nitrobacteraceae</taxon>
        <taxon>Rhodoplanes</taxon>
    </lineage>
</organism>
<evidence type="ECO:0000313" key="1">
    <source>
        <dbReference type="EMBL" id="RAI44968.1"/>
    </source>
</evidence>
<proteinExistence type="predicted"/>
<gene>
    <name evidence="1" type="ORF">CH341_06345</name>
</gene>
<dbReference type="Pfam" id="PF07310">
    <property type="entry name" value="PAS_5"/>
    <property type="match status" value="1"/>
</dbReference>
<name>A0A327LB51_9BRAD</name>
<dbReference type="OrthoDB" id="8480244at2"/>
<comment type="caution">
    <text evidence="1">The sequence shown here is derived from an EMBL/GenBank/DDBJ whole genome shotgun (WGS) entry which is preliminary data.</text>
</comment>
<evidence type="ECO:0008006" key="3">
    <source>
        <dbReference type="Google" id="ProtNLM"/>
    </source>
</evidence>
<dbReference type="RefSeq" id="WP_111418196.1">
    <property type="nucleotide sequence ID" value="NZ_NPEX01000028.1"/>
</dbReference>
<sequence length="191" mass="21044">MKHPSSRELFRYWTTLRGSRPAPDRDDLDPGALRKILGDSFILTFDSREGFPFRLAGTRMCGLFCRELKATPFVGLWDEESRALVRALLGGVAEEAAGIVAGASGITASEPPLPLELVLLPLAHRNSLHERLLGMLAPLQSPYWLGVDPVRAIQIGTFRNLTPRIAPSLVPASDPERRRARLVVLEGGRSR</sequence>
<dbReference type="AlphaFoldDB" id="A0A327LB51"/>